<dbReference type="AlphaFoldDB" id="A0A9P6FV22"/>
<dbReference type="EMBL" id="JAABOA010001348">
    <property type="protein sequence ID" value="KAF9581731.1"/>
    <property type="molecule type" value="Genomic_DNA"/>
</dbReference>
<evidence type="ECO:0000256" key="1">
    <source>
        <dbReference type="SAM" id="MobiDB-lite"/>
    </source>
</evidence>
<feature type="non-terminal residue" evidence="3">
    <location>
        <position position="269"/>
    </location>
</feature>
<keyword evidence="4" id="KW-1185">Reference proteome</keyword>
<keyword evidence="2" id="KW-0472">Membrane</keyword>
<evidence type="ECO:0000256" key="2">
    <source>
        <dbReference type="SAM" id="Phobius"/>
    </source>
</evidence>
<dbReference type="Proteomes" id="UP000780801">
    <property type="component" value="Unassembled WGS sequence"/>
</dbReference>
<name>A0A9P6FV22_9FUNG</name>
<organism evidence="3 4">
    <name type="scientific">Lunasporangiospora selenospora</name>
    <dbReference type="NCBI Taxonomy" id="979761"/>
    <lineage>
        <taxon>Eukaryota</taxon>
        <taxon>Fungi</taxon>
        <taxon>Fungi incertae sedis</taxon>
        <taxon>Mucoromycota</taxon>
        <taxon>Mortierellomycotina</taxon>
        <taxon>Mortierellomycetes</taxon>
        <taxon>Mortierellales</taxon>
        <taxon>Mortierellaceae</taxon>
        <taxon>Lunasporangiospora</taxon>
    </lineage>
</organism>
<accession>A0A9P6FV22</accession>
<evidence type="ECO:0000313" key="4">
    <source>
        <dbReference type="Proteomes" id="UP000780801"/>
    </source>
</evidence>
<evidence type="ECO:0000313" key="3">
    <source>
        <dbReference type="EMBL" id="KAF9581731.1"/>
    </source>
</evidence>
<sequence length="269" mass="28619">MVSSRRHKQAALVATAATAAVVTPILVVAAPIIAGVVGVGGAGALVVAAIVGKAAVIFQAIGAGIGSIAGCASVTSGACIAASLLAGESVHSLRVFRVWNKWMKGYSHRVVRPDKMRSRGQSTDEVGFRRSEDGRHGEEKQSLMLYPGGYDSDEEPCLSMHAIDFDQDSRETKSFLGSGSSVWPQLIYPGEDPSQGRSGFGQERLVLLRGFRPRYALTSDGEDDYDSGCDHETKSETISLKSMKSVWTKASTAGSPIIHESTLYTVRVE</sequence>
<keyword evidence="2" id="KW-1133">Transmembrane helix</keyword>
<feature type="transmembrane region" description="Helical" evidence="2">
    <location>
        <begin position="65"/>
        <end position="86"/>
    </location>
</feature>
<feature type="compositionally biased region" description="Basic and acidic residues" evidence="1">
    <location>
        <begin position="126"/>
        <end position="140"/>
    </location>
</feature>
<reference evidence="3" key="1">
    <citation type="journal article" date="2020" name="Fungal Divers.">
        <title>Resolving the Mortierellaceae phylogeny through synthesis of multi-gene phylogenetics and phylogenomics.</title>
        <authorList>
            <person name="Vandepol N."/>
            <person name="Liber J."/>
            <person name="Desiro A."/>
            <person name="Na H."/>
            <person name="Kennedy M."/>
            <person name="Barry K."/>
            <person name="Grigoriev I.V."/>
            <person name="Miller A.N."/>
            <person name="O'Donnell K."/>
            <person name="Stajich J.E."/>
            <person name="Bonito G."/>
        </authorList>
    </citation>
    <scope>NUCLEOTIDE SEQUENCE</scope>
    <source>
        <strain evidence="3">KOD1015</strain>
    </source>
</reference>
<gene>
    <name evidence="3" type="ORF">BGW38_001141</name>
</gene>
<feature type="region of interest" description="Disordered" evidence="1">
    <location>
        <begin position="116"/>
        <end position="140"/>
    </location>
</feature>
<keyword evidence="2" id="KW-0812">Transmembrane</keyword>
<protein>
    <submittedName>
        <fullName evidence="3">Uncharacterized protein</fullName>
    </submittedName>
</protein>
<feature type="transmembrane region" description="Helical" evidence="2">
    <location>
        <begin position="39"/>
        <end position="58"/>
    </location>
</feature>
<comment type="caution">
    <text evidence="3">The sequence shown here is derived from an EMBL/GenBank/DDBJ whole genome shotgun (WGS) entry which is preliminary data.</text>
</comment>
<proteinExistence type="predicted"/>